<dbReference type="Proteomes" id="UP000285278">
    <property type="component" value="Unassembled WGS sequence"/>
</dbReference>
<evidence type="ECO:0000313" key="2">
    <source>
        <dbReference type="Proteomes" id="UP000285278"/>
    </source>
</evidence>
<proteinExistence type="predicted"/>
<dbReference type="STRING" id="1451189.CFAL_05415"/>
<accession>A0A418Q8K5</accession>
<reference evidence="1 2" key="1">
    <citation type="submission" date="2018-09" db="EMBL/GenBank/DDBJ databases">
        <title>Optimization and identification of Corynebacterium falsenii FN1-14 from fish paste.</title>
        <authorList>
            <person name="Daroonpunt R."/>
            <person name="Tanasupawat S."/>
        </authorList>
    </citation>
    <scope>NUCLEOTIDE SEQUENCE [LARGE SCALE GENOMIC DNA]</scope>
    <source>
        <strain evidence="1 2">FN1-14</strain>
    </source>
</reference>
<dbReference type="OrthoDB" id="5184241at2"/>
<evidence type="ECO:0000313" key="1">
    <source>
        <dbReference type="EMBL" id="RIX35806.1"/>
    </source>
</evidence>
<organism evidence="1 2">
    <name type="scientific">Corynebacterium falsenii</name>
    <dbReference type="NCBI Taxonomy" id="108486"/>
    <lineage>
        <taxon>Bacteria</taxon>
        <taxon>Bacillati</taxon>
        <taxon>Actinomycetota</taxon>
        <taxon>Actinomycetes</taxon>
        <taxon>Mycobacteriales</taxon>
        <taxon>Corynebacteriaceae</taxon>
        <taxon>Corynebacterium</taxon>
    </lineage>
</organism>
<dbReference type="EMBL" id="QXJK01000003">
    <property type="protein sequence ID" value="RIX35806.1"/>
    <property type="molecule type" value="Genomic_DNA"/>
</dbReference>
<dbReference type="AlphaFoldDB" id="A0A418Q8K5"/>
<keyword evidence="2" id="KW-1185">Reference proteome</keyword>
<keyword evidence="1" id="KW-0238">DNA-binding</keyword>
<dbReference type="GO" id="GO:0003677">
    <property type="term" value="F:DNA binding"/>
    <property type="evidence" value="ECO:0007669"/>
    <property type="project" value="UniProtKB-KW"/>
</dbReference>
<protein>
    <submittedName>
        <fullName evidence="1">DNA-binding protein</fullName>
    </submittedName>
</protein>
<gene>
    <name evidence="1" type="ORF">D3M95_03765</name>
</gene>
<comment type="caution">
    <text evidence="1">The sequence shown here is derived from an EMBL/GenBank/DDBJ whole genome shotgun (WGS) entry which is preliminary data.</text>
</comment>
<dbReference type="RefSeq" id="WP_025402680.1">
    <property type="nucleotide sequence ID" value="NZ_CBCRUA010000008.1"/>
</dbReference>
<sequence length="224" mass="23524">MFAVHASYRGRSRRRADYVRDVASALEQSSMVDAIYAKGVEDFVCVTTGPEDTGGLVLSLLQAGDFAISIGAVVGAEQLILDDDASDDATEESAEEAELRRETIAAAQRAMKPAAKAGSVAVRVEKAGPGGVLAPGRAADIAEDITSAFTLLAHVLGRRTKEGREATALLRAGHLQSEAAQIVGISKQAMSQRLHAAGWHAEQAGWSLAVHMLARVDELAATGY</sequence>
<name>A0A418Q8K5_9CORY</name>